<dbReference type="HOGENOM" id="CLU_419890_0_0_1"/>
<evidence type="ECO:0000256" key="4">
    <source>
        <dbReference type="ARBA" id="ARBA00023163"/>
    </source>
</evidence>
<feature type="compositionally biased region" description="Acidic residues" evidence="6">
    <location>
        <begin position="260"/>
        <end position="269"/>
    </location>
</feature>
<evidence type="ECO:0000313" key="8">
    <source>
        <dbReference type="Proteomes" id="UP000027361"/>
    </source>
</evidence>
<dbReference type="Gene3D" id="1.20.5.1500">
    <property type="match status" value="1"/>
</dbReference>
<dbReference type="OrthoDB" id="20886at2759"/>
<dbReference type="SMART" id="SM01401">
    <property type="entry name" value="Sds3"/>
    <property type="match status" value="1"/>
</dbReference>
<accession>A0A066W045</accession>
<dbReference type="InParanoid" id="A0A066W045"/>
<keyword evidence="2" id="KW-0678">Repressor</keyword>
<dbReference type="AlphaFoldDB" id="A0A066W045"/>
<feature type="compositionally biased region" description="Basic and acidic residues" evidence="6">
    <location>
        <begin position="557"/>
        <end position="570"/>
    </location>
</feature>
<dbReference type="RefSeq" id="XP_013243326.1">
    <property type="nucleotide sequence ID" value="XM_013387872.1"/>
</dbReference>
<dbReference type="GO" id="GO:0005654">
    <property type="term" value="C:nucleoplasm"/>
    <property type="evidence" value="ECO:0007669"/>
    <property type="project" value="UniProtKB-ARBA"/>
</dbReference>
<keyword evidence="3" id="KW-0805">Transcription regulation</keyword>
<comment type="subcellular location">
    <subcellularLocation>
        <location evidence="1">Nucleus</location>
    </subcellularLocation>
</comment>
<reference evidence="7 8" key="1">
    <citation type="submission" date="2014-05" db="EMBL/GenBank/DDBJ databases">
        <title>Draft genome sequence of a rare smut relative, Tilletiaria anomala UBC 951.</title>
        <authorList>
            <consortium name="DOE Joint Genome Institute"/>
            <person name="Toome M."/>
            <person name="Kuo A."/>
            <person name="Henrissat B."/>
            <person name="Lipzen A."/>
            <person name="Tritt A."/>
            <person name="Yoshinaga Y."/>
            <person name="Zane M."/>
            <person name="Barry K."/>
            <person name="Grigoriev I.V."/>
            <person name="Spatafora J.W."/>
            <person name="Aimea M.C."/>
        </authorList>
    </citation>
    <scope>NUCLEOTIDE SEQUENCE [LARGE SCALE GENOMIC DNA]</scope>
    <source>
        <strain evidence="7 8">UBC 951</strain>
    </source>
</reference>
<gene>
    <name evidence="7" type="ORF">K437DRAFT_256409</name>
</gene>
<feature type="region of interest" description="Disordered" evidence="6">
    <location>
        <begin position="540"/>
        <end position="618"/>
    </location>
</feature>
<dbReference type="GO" id="GO:0010468">
    <property type="term" value="P:regulation of gene expression"/>
    <property type="evidence" value="ECO:0007669"/>
    <property type="project" value="UniProtKB-ARBA"/>
</dbReference>
<dbReference type="GeneID" id="25264409"/>
<keyword evidence="8" id="KW-1185">Reference proteome</keyword>
<evidence type="ECO:0000256" key="2">
    <source>
        <dbReference type="ARBA" id="ARBA00022491"/>
    </source>
</evidence>
<feature type="compositionally biased region" description="Acidic residues" evidence="6">
    <location>
        <begin position="118"/>
        <end position="189"/>
    </location>
</feature>
<organism evidence="7 8">
    <name type="scientific">Tilletiaria anomala (strain ATCC 24038 / CBS 436.72 / UBC 951)</name>
    <dbReference type="NCBI Taxonomy" id="1037660"/>
    <lineage>
        <taxon>Eukaryota</taxon>
        <taxon>Fungi</taxon>
        <taxon>Dikarya</taxon>
        <taxon>Basidiomycota</taxon>
        <taxon>Ustilaginomycotina</taxon>
        <taxon>Exobasidiomycetes</taxon>
        <taxon>Georgefischeriales</taxon>
        <taxon>Tilletiariaceae</taxon>
        <taxon>Tilletiaria</taxon>
    </lineage>
</organism>
<protein>
    <submittedName>
        <fullName evidence="7">Uncharacterized protein</fullName>
    </submittedName>
</protein>
<name>A0A066W045_TILAU</name>
<dbReference type="Pfam" id="PF08598">
    <property type="entry name" value="Sds3"/>
    <property type="match status" value="1"/>
</dbReference>
<evidence type="ECO:0000256" key="1">
    <source>
        <dbReference type="ARBA" id="ARBA00004123"/>
    </source>
</evidence>
<proteinExistence type="predicted"/>
<evidence type="ECO:0000256" key="6">
    <source>
        <dbReference type="SAM" id="MobiDB-lite"/>
    </source>
</evidence>
<comment type="caution">
    <text evidence="7">The sequence shown here is derived from an EMBL/GenBank/DDBJ whole genome shotgun (WGS) entry which is preliminary data.</text>
</comment>
<feature type="region of interest" description="Disordered" evidence="6">
    <location>
        <begin position="1"/>
        <end position="194"/>
    </location>
</feature>
<dbReference type="STRING" id="1037660.A0A066W045"/>
<evidence type="ECO:0000256" key="5">
    <source>
        <dbReference type="ARBA" id="ARBA00023242"/>
    </source>
</evidence>
<feature type="region of interest" description="Disordered" evidence="6">
    <location>
        <begin position="285"/>
        <end position="304"/>
    </location>
</feature>
<feature type="region of interest" description="Disordered" evidence="6">
    <location>
        <begin position="227"/>
        <end position="277"/>
    </location>
</feature>
<feature type="compositionally biased region" description="Low complexity" evidence="6">
    <location>
        <begin position="71"/>
        <end position="82"/>
    </location>
</feature>
<feature type="compositionally biased region" description="Polar residues" evidence="6">
    <location>
        <begin position="85"/>
        <end position="94"/>
    </location>
</feature>
<evidence type="ECO:0000256" key="3">
    <source>
        <dbReference type="ARBA" id="ARBA00023015"/>
    </source>
</evidence>
<feature type="compositionally biased region" description="Basic and acidic residues" evidence="6">
    <location>
        <begin position="1"/>
        <end position="10"/>
    </location>
</feature>
<dbReference type="PANTHER" id="PTHR21964">
    <property type="entry name" value="BREAST CANCER METASTASIS-SUPPRESSOR 1"/>
    <property type="match status" value="1"/>
</dbReference>
<evidence type="ECO:0000313" key="7">
    <source>
        <dbReference type="EMBL" id="KDN45888.1"/>
    </source>
</evidence>
<sequence length="653" mass="69073">MPLEKRHAANLEDITPRAGTANKTTEVEQAAEASVEEEEASSPANTEPLPFDGESGDEMDASRSAQDELDAAATLASVPAALSEEPNTAENATGMTEYDAASKHYVRSGGGSDLSSDLSDEGEANSGDDDEPEEEEDEDEEGEDDAGEIPGEDDGDDEGEGDGEDEDQDSGSDEEKSEDDASELSEDEGAGQAAAVTISAEAADVATALDALAGIATATPMVSAIADTGSSSTHHLHSRRKSITASMIDPVAPSDAGDHESDEESDVADSQDLTTGDVLASAITGKATISKPHPPPDPNSAGSKLKTSLLANATEDDDLVGAYPAADGAEASLAASAATSREGSPFQEAGTAHDAVGLGASLTAQLAKSAALAADAAKEDDAAVEDAAAGEGAEGEMAEMIVNTGQGTPVIEQAEAEDETTTDETALRRQEAMDALAKIEIGFAMLRDKLYMERVDETCKETAMILDGTHPELVYLSNIIEARRRKRQKLADTWFDQQEQQFSRVAKADEQAIWSNWRASMAQLRRDMMDDLSRKRRKLDREKRALDAPRPPRRHHVFETELVRNPERITRGGTATKAGDSSKSANARESGAATSSGKSKKRQGTLRKSGLEGEEEQVGEYVAFPDIRGLEDEAYHDLEAMGFRPPQGLMRTG</sequence>
<keyword evidence="4" id="KW-0804">Transcription</keyword>
<dbReference type="Proteomes" id="UP000027361">
    <property type="component" value="Unassembled WGS sequence"/>
</dbReference>
<keyword evidence="5" id="KW-0539">Nucleus</keyword>
<dbReference type="EMBL" id="JMSN01000039">
    <property type="protein sequence ID" value="KDN45888.1"/>
    <property type="molecule type" value="Genomic_DNA"/>
</dbReference>
<dbReference type="OMA" id="TCKETAM"/>
<dbReference type="InterPro" id="IPR013907">
    <property type="entry name" value="Sds3"/>
</dbReference>